<dbReference type="InterPro" id="IPR025245">
    <property type="entry name" value="DUF4197"/>
</dbReference>
<evidence type="ECO:0000313" key="1">
    <source>
        <dbReference type="EMBL" id="MEJ8567983.1"/>
    </source>
</evidence>
<proteinExistence type="predicted"/>
<dbReference type="EMBL" id="JAZHOG010000006">
    <property type="protein sequence ID" value="MEJ8567983.1"/>
    <property type="molecule type" value="Genomic_DNA"/>
</dbReference>
<dbReference type="Pfam" id="PF13852">
    <property type="entry name" value="DUF4197"/>
    <property type="match status" value="1"/>
</dbReference>
<reference evidence="1 2" key="1">
    <citation type="submission" date="2024-02" db="EMBL/GenBank/DDBJ databases">
        <title>A novel Wenzhouxiangellaceae bacterium, isolated from coastal sediments.</title>
        <authorList>
            <person name="Du Z.-J."/>
            <person name="Ye Y.-Q."/>
            <person name="Zhang X.-Y."/>
        </authorList>
    </citation>
    <scope>NUCLEOTIDE SEQUENCE [LARGE SCALE GENOMIC DNA]</scope>
    <source>
        <strain evidence="1 2">CH-27</strain>
    </source>
</reference>
<dbReference type="RefSeq" id="WP_354695306.1">
    <property type="nucleotide sequence ID" value="NZ_JAZHOG010000006.1"/>
</dbReference>
<protein>
    <submittedName>
        <fullName evidence="1">DUF4197 domain-containing protein</fullName>
    </submittedName>
</protein>
<evidence type="ECO:0000313" key="2">
    <source>
        <dbReference type="Proteomes" id="UP001359886"/>
    </source>
</evidence>
<name>A0AAW9RCS5_9GAMM</name>
<gene>
    <name evidence="1" type="ORF">V3330_10135</name>
</gene>
<dbReference type="Proteomes" id="UP001359886">
    <property type="component" value="Unassembled WGS sequence"/>
</dbReference>
<dbReference type="PROSITE" id="PS51257">
    <property type="entry name" value="PROKAR_LIPOPROTEIN"/>
    <property type="match status" value="1"/>
</dbReference>
<organism evidence="1 2">
    <name type="scientific">Elongatibacter sediminis</name>
    <dbReference type="NCBI Taxonomy" id="3119006"/>
    <lineage>
        <taxon>Bacteria</taxon>
        <taxon>Pseudomonadati</taxon>
        <taxon>Pseudomonadota</taxon>
        <taxon>Gammaproteobacteria</taxon>
        <taxon>Chromatiales</taxon>
        <taxon>Wenzhouxiangellaceae</taxon>
        <taxon>Elongatibacter</taxon>
    </lineage>
</organism>
<accession>A0AAW9RCS5</accession>
<sequence>MSFANPRSQLRRAWQAALPLAIALSIVLACAFTPAVRADIFDTLKSLTGKKDNNAASTEEIGMGLKEALTVGTERVVGQLGQPGGFNLDPLIHIPLPGQLDKVRDLLEKVGMDGLLTDLESRMNEAAEVATPKAQTLFVDAIRDLTLEDVMEIYKGPDDAATQYFRSKMSGPLAEAMTPIVDDTLADVGAVQTYDKAMDRYEDIPFASSVDMDLTGYVVDKGMDGIFYYLAREEAAIRENPAKRTTELLRKVFGG</sequence>
<comment type="caution">
    <text evidence="1">The sequence shown here is derived from an EMBL/GenBank/DDBJ whole genome shotgun (WGS) entry which is preliminary data.</text>
</comment>
<keyword evidence="2" id="KW-1185">Reference proteome</keyword>
<dbReference type="AlphaFoldDB" id="A0AAW9RCS5"/>